<comment type="caution">
    <text evidence="2">The sequence shown here is derived from an EMBL/GenBank/DDBJ whole genome shotgun (WGS) entry which is preliminary data.</text>
</comment>
<organism evidence="2 3">
    <name type="scientific">Paenibacillus contaminans</name>
    <dbReference type="NCBI Taxonomy" id="450362"/>
    <lineage>
        <taxon>Bacteria</taxon>
        <taxon>Bacillati</taxon>
        <taxon>Bacillota</taxon>
        <taxon>Bacilli</taxon>
        <taxon>Bacillales</taxon>
        <taxon>Paenibacillaceae</taxon>
        <taxon>Paenibacillus</taxon>
    </lineage>
</organism>
<dbReference type="NCBIfam" id="NF009807">
    <property type="entry name" value="PRK13291.1"/>
    <property type="match status" value="1"/>
</dbReference>
<dbReference type="AlphaFoldDB" id="A0A329LR49"/>
<evidence type="ECO:0000313" key="2">
    <source>
        <dbReference type="EMBL" id="RAV09928.1"/>
    </source>
</evidence>
<protein>
    <submittedName>
        <fullName evidence="2">Putative metal-dependent hydrolase</fullName>
    </submittedName>
</protein>
<feature type="domain" description="DinB-like" evidence="1">
    <location>
        <begin position="32"/>
        <end position="164"/>
    </location>
</feature>
<dbReference type="InterPro" id="IPR024775">
    <property type="entry name" value="DinB-like"/>
</dbReference>
<name>A0A329LR49_9BACL</name>
<dbReference type="Proteomes" id="UP000250369">
    <property type="component" value="Unassembled WGS sequence"/>
</dbReference>
<dbReference type="OrthoDB" id="9796039at2"/>
<evidence type="ECO:0000259" key="1">
    <source>
        <dbReference type="Pfam" id="PF12867"/>
    </source>
</evidence>
<sequence>MEDMRYPTGKFEEIKNPTSEQRNKWIGDIAEAGKLLRLTVQNMSMEQLHTRYRPGGWTVRQVVHHVADNDMNAFIRFKRALTEDSPAASSYREDLWAELSDYRVPVEASLGLIESINIRFAALLESLHPPDFTKTFTSPSHGLMSLDTAVQRYVWHDRHHIAQIASLKSRMGW</sequence>
<proteinExistence type="predicted"/>
<gene>
    <name evidence="2" type="ORF">DQG23_38770</name>
</gene>
<dbReference type="Pfam" id="PF12867">
    <property type="entry name" value="DinB_2"/>
    <property type="match status" value="1"/>
</dbReference>
<dbReference type="RefSeq" id="WP_113036410.1">
    <property type="nucleotide sequence ID" value="NZ_QMFB01000046.1"/>
</dbReference>
<dbReference type="Gene3D" id="1.20.120.450">
    <property type="entry name" value="dinb family like domain"/>
    <property type="match status" value="1"/>
</dbReference>
<dbReference type="SUPFAM" id="SSF109854">
    <property type="entry name" value="DinB/YfiT-like putative metalloenzymes"/>
    <property type="match status" value="1"/>
</dbReference>
<evidence type="ECO:0000313" key="3">
    <source>
        <dbReference type="Proteomes" id="UP000250369"/>
    </source>
</evidence>
<dbReference type="InterPro" id="IPR034660">
    <property type="entry name" value="DinB/YfiT-like"/>
</dbReference>
<reference evidence="2 3" key="1">
    <citation type="journal article" date="2009" name="Int. J. Syst. Evol. Microbiol.">
        <title>Paenibacillus contaminans sp. nov., isolated from a contaminated laboratory plate.</title>
        <authorList>
            <person name="Chou J.H."/>
            <person name="Lee J.H."/>
            <person name="Lin M.C."/>
            <person name="Chang P.S."/>
            <person name="Arun A.B."/>
            <person name="Young C.C."/>
            <person name="Chen W.M."/>
        </authorList>
    </citation>
    <scope>NUCLEOTIDE SEQUENCE [LARGE SCALE GENOMIC DNA]</scope>
    <source>
        <strain evidence="2 3">CKOBP-6</strain>
    </source>
</reference>
<accession>A0A329LR49</accession>
<dbReference type="EMBL" id="QMFB01000046">
    <property type="protein sequence ID" value="RAV09928.1"/>
    <property type="molecule type" value="Genomic_DNA"/>
</dbReference>
<keyword evidence="2" id="KW-0378">Hydrolase</keyword>
<dbReference type="GO" id="GO:0016787">
    <property type="term" value="F:hydrolase activity"/>
    <property type="evidence" value="ECO:0007669"/>
    <property type="project" value="UniProtKB-KW"/>
</dbReference>
<keyword evidence="3" id="KW-1185">Reference proteome</keyword>